<dbReference type="CDD" id="cd01392">
    <property type="entry name" value="HTH_LacI"/>
    <property type="match status" value="1"/>
</dbReference>
<dbReference type="InterPro" id="IPR046335">
    <property type="entry name" value="LacI/GalR-like_sensor"/>
</dbReference>
<evidence type="ECO:0000259" key="4">
    <source>
        <dbReference type="PROSITE" id="PS50932"/>
    </source>
</evidence>
<dbReference type="PRINTS" id="PR00036">
    <property type="entry name" value="HTHLACI"/>
</dbReference>
<feature type="domain" description="HTH lacI-type" evidence="4">
    <location>
        <begin position="18"/>
        <end position="72"/>
    </location>
</feature>
<organism evidence="5 6">
    <name type="scientific">Lacibacterium aquatile</name>
    <dbReference type="NCBI Taxonomy" id="1168082"/>
    <lineage>
        <taxon>Bacteria</taxon>
        <taxon>Pseudomonadati</taxon>
        <taxon>Pseudomonadota</taxon>
        <taxon>Alphaproteobacteria</taxon>
        <taxon>Rhodospirillales</taxon>
        <taxon>Rhodospirillaceae</taxon>
    </lineage>
</organism>
<reference evidence="6" key="1">
    <citation type="journal article" date="2019" name="Int. J. Syst. Evol. Microbiol.">
        <title>The Global Catalogue of Microorganisms (GCM) 10K type strain sequencing project: providing services to taxonomists for standard genome sequencing and annotation.</title>
        <authorList>
            <consortium name="The Broad Institute Genomics Platform"/>
            <consortium name="The Broad Institute Genome Sequencing Center for Infectious Disease"/>
            <person name="Wu L."/>
            <person name="Ma J."/>
        </authorList>
    </citation>
    <scope>NUCLEOTIDE SEQUENCE [LARGE SCALE GENOMIC DNA]</scope>
    <source>
        <strain evidence="6">CGMCC 1.19062</strain>
    </source>
</reference>
<keyword evidence="3" id="KW-0804">Transcription</keyword>
<keyword evidence="6" id="KW-1185">Reference proteome</keyword>
<dbReference type="PROSITE" id="PS50932">
    <property type="entry name" value="HTH_LACI_2"/>
    <property type="match status" value="1"/>
</dbReference>
<dbReference type="Gene3D" id="3.40.50.2300">
    <property type="match status" value="2"/>
</dbReference>
<dbReference type="CDD" id="cd01575">
    <property type="entry name" value="PBP1_GntR"/>
    <property type="match status" value="1"/>
</dbReference>
<dbReference type="PANTHER" id="PTHR30146:SF33">
    <property type="entry name" value="TRANSCRIPTIONAL REGULATOR"/>
    <property type="match status" value="1"/>
</dbReference>
<dbReference type="InterPro" id="IPR010982">
    <property type="entry name" value="Lambda_DNA-bd_dom_sf"/>
</dbReference>
<protein>
    <submittedName>
        <fullName evidence="5">LacI family DNA-binding transcriptional regulator</fullName>
    </submittedName>
</protein>
<dbReference type="InterPro" id="IPR000843">
    <property type="entry name" value="HTH_LacI"/>
</dbReference>
<dbReference type="PANTHER" id="PTHR30146">
    <property type="entry name" value="LACI-RELATED TRANSCRIPTIONAL REPRESSOR"/>
    <property type="match status" value="1"/>
</dbReference>
<evidence type="ECO:0000256" key="1">
    <source>
        <dbReference type="ARBA" id="ARBA00023015"/>
    </source>
</evidence>
<dbReference type="SUPFAM" id="SSF47413">
    <property type="entry name" value="lambda repressor-like DNA-binding domains"/>
    <property type="match status" value="1"/>
</dbReference>
<dbReference type="Pfam" id="PF13377">
    <property type="entry name" value="Peripla_BP_3"/>
    <property type="match status" value="1"/>
</dbReference>
<dbReference type="Pfam" id="PF00356">
    <property type="entry name" value="LacI"/>
    <property type="match status" value="1"/>
</dbReference>
<dbReference type="Gene3D" id="1.10.260.40">
    <property type="entry name" value="lambda repressor-like DNA-binding domains"/>
    <property type="match status" value="1"/>
</dbReference>
<dbReference type="SUPFAM" id="SSF53822">
    <property type="entry name" value="Periplasmic binding protein-like I"/>
    <property type="match status" value="1"/>
</dbReference>
<comment type="caution">
    <text evidence="5">The sequence shown here is derived from an EMBL/GenBank/DDBJ whole genome shotgun (WGS) entry which is preliminary data.</text>
</comment>
<dbReference type="Proteomes" id="UP001597295">
    <property type="component" value="Unassembled WGS sequence"/>
</dbReference>
<evidence type="ECO:0000313" key="6">
    <source>
        <dbReference type="Proteomes" id="UP001597295"/>
    </source>
</evidence>
<evidence type="ECO:0000256" key="3">
    <source>
        <dbReference type="ARBA" id="ARBA00023163"/>
    </source>
</evidence>
<dbReference type="GO" id="GO:0003677">
    <property type="term" value="F:DNA binding"/>
    <property type="evidence" value="ECO:0007669"/>
    <property type="project" value="UniProtKB-KW"/>
</dbReference>
<dbReference type="SMART" id="SM00354">
    <property type="entry name" value="HTH_LACI"/>
    <property type="match status" value="1"/>
</dbReference>
<proteinExistence type="predicted"/>
<dbReference type="InterPro" id="IPR028082">
    <property type="entry name" value="Peripla_BP_I"/>
</dbReference>
<dbReference type="RefSeq" id="WP_379873780.1">
    <property type="nucleotide sequence ID" value="NZ_JBHUIP010000001.1"/>
</dbReference>
<keyword evidence="1" id="KW-0805">Transcription regulation</keyword>
<keyword evidence="2 5" id="KW-0238">DNA-binding</keyword>
<accession>A0ABW5DMS3</accession>
<name>A0ABW5DMS3_9PROT</name>
<dbReference type="EMBL" id="JBHUIP010000001">
    <property type="protein sequence ID" value="MFD2261256.1"/>
    <property type="molecule type" value="Genomic_DNA"/>
</dbReference>
<sequence>MAPATSSLPRRRRGAGRVTLADVASAAGVSSITVSRVLNDPGKVSADLRDRIVAAIAELGYVPNGAARALASARPLLVAVLVPSLTNEVFVETLRGIREVLQPKGYQILIGDTGYDADDEARMLDTYLAFGPGGLLLTGLQQTEAVKLRLETLRLPRVHMMELPAPNQPAPPTVGFSQTAAATAMADYLIGRNYRRIGFLATQLDHRTLLRRDGWRASMQAHGLYNTDLEITDPGRSSVGRGGELLTQILASGMKLDALFCNNDDVAQGVVFEAQRRGMDVPKDLAVVGFNDLAASAWINPGLTTIATPRYEVGREAALRLLELMGGGSAPAPLDLGFRLVTRGSA</sequence>
<dbReference type="PROSITE" id="PS00356">
    <property type="entry name" value="HTH_LACI_1"/>
    <property type="match status" value="1"/>
</dbReference>
<gene>
    <name evidence="5" type="ORF">ACFSM5_00030</name>
</gene>
<evidence type="ECO:0000313" key="5">
    <source>
        <dbReference type="EMBL" id="MFD2261256.1"/>
    </source>
</evidence>
<evidence type="ECO:0000256" key="2">
    <source>
        <dbReference type="ARBA" id="ARBA00023125"/>
    </source>
</evidence>